<evidence type="ECO:0000313" key="3">
    <source>
        <dbReference type="Proteomes" id="UP000824205"/>
    </source>
</evidence>
<sequence>MLIKKIASKMNDTILDIYDYSIDKKVCGTSLIKYVPSVFRDDKNGVGSTGSQSTHYFILSRMFSHVELKETDSFIDIGCGKGRVLAYLIHKKAPCSLTGIELNESVGALAAEWSKKYDNVNIIVDDAFNIGYDDYTVFFMGRPFLPKTFLQFVEKFESEITHRITLIYWVDQQSGFLLKERKGWTMNYRETVYKMYGLHVAGSPQGYSVWTYDPDAR</sequence>
<dbReference type="GO" id="GO:0008168">
    <property type="term" value="F:methyltransferase activity"/>
    <property type="evidence" value="ECO:0007669"/>
    <property type="project" value="UniProtKB-KW"/>
</dbReference>
<protein>
    <submittedName>
        <fullName evidence="2">Class I SAM-dependent methyltransferase</fullName>
    </submittedName>
</protein>
<accession>A0A9D1RDH3</accession>
<proteinExistence type="predicted"/>
<dbReference type="CDD" id="cd02440">
    <property type="entry name" value="AdoMet_MTases"/>
    <property type="match status" value="1"/>
</dbReference>
<organism evidence="2 3">
    <name type="scientific">Candidatus Eubacterium faecipullorum</name>
    <dbReference type="NCBI Taxonomy" id="2838571"/>
    <lineage>
        <taxon>Bacteria</taxon>
        <taxon>Bacillati</taxon>
        <taxon>Bacillota</taxon>
        <taxon>Clostridia</taxon>
        <taxon>Eubacteriales</taxon>
        <taxon>Eubacteriaceae</taxon>
        <taxon>Eubacterium</taxon>
    </lineage>
</organism>
<dbReference type="SUPFAM" id="SSF53335">
    <property type="entry name" value="S-adenosyl-L-methionine-dependent methyltransferases"/>
    <property type="match status" value="1"/>
</dbReference>
<dbReference type="InterPro" id="IPR029063">
    <property type="entry name" value="SAM-dependent_MTases_sf"/>
</dbReference>
<reference evidence="2" key="1">
    <citation type="journal article" date="2021" name="PeerJ">
        <title>Extensive microbial diversity within the chicken gut microbiome revealed by metagenomics and culture.</title>
        <authorList>
            <person name="Gilroy R."/>
            <person name="Ravi A."/>
            <person name="Getino M."/>
            <person name="Pursley I."/>
            <person name="Horton D.L."/>
            <person name="Alikhan N.F."/>
            <person name="Baker D."/>
            <person name="Gharbi K."/>
            <person name="Hall N."/>
            <person name="Watson M."/>
            <person name="Adriaenssens E.M."/>
            <person name="Foster-Nyarko E."/>
            <person name="Jarju S."/>
            <person name="Secka A."/>
            <person name="Antonio M."/>
            <person name="Oren A."/>
            <person name="Chaudhuri R.R."/>
            <person name="La Ragione R."/>
            <person name="Hildebrand F."/>
            <person name="Pallen M.J."/>
        </authorList>
    </citation>
    <scope>NUCLEOTIDE SEQUENCE</scope>
    <source>
        <strain evidence="2">421</strain>
    </source>
</reference>
<keyword evidence="2" id="KW-0808">Transferase</keyword>
<dbReference type="GO" id="GO:0032259">
    <property type="term" value="P:methylation"/>
    <property type="evidence" value="ECO:0007669"/>
    <property type="project" value="UniProtKB-KW"/>
</dbReference>
<feature type="domain" description="Methyltransferase" evidence="1">
    <location>
        <begin position="75"/>
        <end position="134"/>
    </location>
</feature>
<dbReference type="Pfam" id="PF13649">
    <property type="entry name" value="Methyltransf_25"/>
    <property type="match status" value="1"/>
</dbReference>
<evidence type="ECO:0000313" key="2">
    <source>
        <dbReference type="EMBL" id="HIW86241.1"/>
    </source>
</evidence>
<name>A0A9D1RDH3_9FIRM</name>
<dbReference type="Proteomes" id="UP000824205">
    <property type="component" value="Unassembled WGS sequence"/>
</dbReference>
<comment type="caution">
    <text evidence="2">The sequence shown here is derived from an EMBL/GenBank/DDBJ whole genome shotgun (WGS) entry which is preliminary data.</text>
</comment>
<evidence type="ECO:0000259" key="1">
    <source>
        <dbReference type="Pfam" id="PF13649"/>
    </source>
</evidence>
<dbReference type="InterPro" id="IPR041698">
    <property type="entry name" value="Methyltransf_25"/>
</dbReference>
<gene>
    <name evidence="2" type="ORF">IAA48_07055</name>
</gene>
<dbReference type="EMBL" id="DXGE01000031">
    <property type="protein sequence ID" value="HIW86241.1"/>
    <property type="molecule type" value="Genomic_DNA"/>
</dbReference>
<dbReference type="AlphaFoldDB" id="A0A9D1RDH3"/>
<reference evidence="2" key="2">
    <citation type="submission" date="2021-04" db="EMBL/GenBank/DDBJ databases">
        <authorList>
            <person name="Gilroy R."/>
        </authorList>
    </citation>
    <scope>NUCLEOTIDE SEQUENCE</scope>
    <source>
        <strain evidence="2">421</strain>
    </source>
</reference>
<keyword evidence="2" id="KW-0489">Methyltransferase</keyword>
<dbReference type="Gene3D" id="3.40.50.150">
    <property type="entry name" value="Vaccinia Virus protein VP39"/>
    <property type="match status" value="1"/>
</dbReference>